<dbReference type="PANTHER" id="PTHR43851:SF3">
    <property type="entry name" value="COENZYME Q8"/>
    <property type="match status" value="1"/>
</dbReference>
<dbReference type="EMBL" id="BAABCW010000001">
    <property type="protein sequence ID" value="GAA4107410.1"/>
    <property type="molecule type" value="Genomic_DNA"/>
</dbReference>
<dbReference type="Pfam" id="PF03109">
    <property type="entry name" value="ABC1"/>
    <property type="match status" value="1"/>
</dbReference>
<evidence type="ECO:0000259" key="1">
    <source>
        <dbReference type="PROSITE" id="PS50011"/>
    </source>
</evidence>
<accession>A0ABP7XAZ6</accession>
<name>A0ABP7XAZ6_9FLAO</name>
<dbReference type="InterPro" id="IPR004147">
    <property type="entry name" value="ABC1_dom"/>
</dbReference>
<dbReference type="Gene3D" id="3.30.200.20">
    <property type="entry name" value="Phosphorylase Kinase, domain 1"/>
    <property type="match status" value="1"/>
</dbReference>
<dbReference type="Gene3D" id="1.10.510.10">
    <property type="entry name" value="Transferase(Phosphotransferase) domain 1"/>
    <property type="match status" value="1"/>
</dbReference>
<dbReference type="SUPFAM" id="SSF56112">
    <property type="entry name" value="Protein kinase-like (PK-like)"/>
    <property type="match status" value="1"/>
</dbReference>
<dbReference type="InterPro" id="IPR051409">
    <property type="entry name" value="Atypical_kinase_ADCK"/>
</dbReference>
<proteinExistence type="predicted"/>
<keyword evidence="3" id="KW-1185">Reference proteome</keyword>
<gene>
    <name evidence="2" type="ORF">GCM10022393_02680</name>
</gene>
<sequence>MKTIDKIPTSKIGRTTELVKTGVKVGGNYLKYYSKKAVNPNLTRDQLNEDNAADIYDGLKSLKGSALKVAQMLSMEKNILPNAYVEKFSLAQFSVPPLSAPLVRKTFKRYHGKYPEDLYDTFATQSINAASIGQVHKAVKDGKKLAVKIQYPGVADSISSDLAMVKPIATRMFNLKGKDSEKYFKELEGKLLEETDYVLEVKQSKEITTACAKIENLRFPSYYENLSSARIITMDWMDGVHLSEYAEKNENQENANKVGQALWDFYMYQMHILKEVHADPHPGNFLVDEEDHLIAIDFGCIKKIPLEFYTPYFELAEKKNIDNPDFFALKMLELEILRKEDSPKERKFFSELFHEMLSLFTKPFQSDVFDFSDESFWGAITELSEKYSKDTELRKMNGNRGSKHFLYINRTFFGLYNLLHDLKATVRVANYERYL</sequence>
<comment type="caution">
    <text evidence="2">The sequence shown here is derived from an EMBL/GenBank/DDBJ whole genome shotgun (WGS) entry which is preliminary data.</text>
</comment>
<dbReference type="PANTHER" id="PTHR43851">
    <property type="match status" value="1"/>
</dbReference>
<organism evidence="2 3">
    <name type="scientific">Aquimarina addita</name>
    <dbReference type="NCBI Taxonomy" id="870485"/>
    <lineage>
        <taxon>Bacteria</taxon>
        <taxon>Pseudomonadati</taxon>
        <taxon>Bacteroidota</taxon>
        <taxon>Flavobacteriia</taxon>
        <taxon>Flavobacteriales</taxon>
        <taxon>Flavobacteriaceae</taxon>
        <taxon>Aquimarina</taxon>
    </lineage>
</organism>
<dbReference type="Proteomes" id="UP001500459">
    <property type="component" value="Unassembled WGS sequence"/>
</dbReference>
<dbReference type="InterPro" id="IPR000719">
    <property type="entry name" value="Prot_kinase_dom"/>
</dbReference>
<dbReference type="RefSeq" id="WP_344924052.1">
    <property type="nucleotide sequence ID" value="NZ_BAABCW010000001.1"/>
</dbReference>
<feature type="domain" description="Protein kinase" evidence="1">
    <location>
        <begin position="121"/>
        <end position="435"/>
    </location>
</feature>
<protein>
    <submittedName>
        <fullName evidence="2">AarF/UbiB family protein</fullName>
    </submittedName>
</protein>
<dbReference type="InterPro" id="IPR011009">
    <property type="entry name" value="Kinase-like_dom_sf"/>
</dbReference>
<evidence type="ECO:0000313" key="3">
    <source>
        <dbReference type="Proteomes" id="UP001500459"/>
    </source>
</evidence>
<dbReference type="PROSITE" id="PS50011">
    <property type="entry name" value="PROTEIN_KINASE_DOM"/>
    <property type="match status" value="1"/>
</dbReference>
<reference evidence="3" key="1">
    <citation type="journal article" date="2019" name="Int. J. Syst. Evol. Microbiol.">
        <title>The Global Catalogue of Microorganisms (GCM) 10K type strain sequencing project: providing services to taxonomists for standard genome sequencing and annotation.</title>
        <authorList>
            <consortium name="The Broad Institute Genomics Platform"/>
            <consortium name="The Broad Institute Genome Sequencing Center for Infectious Disease"/>
            <person name="Wu L."/>
            <person name="Ma J."/>
        </authorList>
    </citation>
    <scope>NUCLEOTIDE SEQUENCE [LARGE SCALE GENOMIC DNA]</scope>
    <source>
        <strain evidence="3">JCM 17106</strain>
    </source>
</reference>
<evidence type="ECO:0000313" key="2">
    <source>
        <dbReference type="EMBL" id="GAA4107410.1"/>
    </source>
</evidence>